<dbReference type="Pfam" id="PF09650">
    <property type="entry name" value="PHA_gran_rgn"/>
    <property type="match status" value="1"/>
</dbReference>
<reference evidence="1 2" key="1">
    <citation type="submission" date="2019-03" db="EMBL/GenBank/DDBJ databases">
        <title>Genomic Encyclopedia of Type Strains, Phase IV (KMG-IV): sequencing the most valuable type-strain genomes for metagenomic binning, comparative biology and taxonomic classification.</title>
        <authorList>
            <person name="Goeker M."/>
        </authorList>
    </citation>
    <scope>NUCLEOTIDE SEQUENCE [LARGE SCALE GENOMIC DNA]</scope>
    <source>
        <strain evidence="1 2">DSM 25488</strain>
    </source>
</reference>
<dbReference type="InterPro" id="IPR013433">
    <property type="entry name" value="PHA_gran_rgn"/>
</dbReference>
<organism evidence="1 2">
    <name type="scientific">Marinicella litoralis</name>
    <dbReference type="NCBI Taxonomy" id="644220"/>
    <lineage>
        <taxon>Bacteria</taxon>
        <taxon>Pseudomonadati</taxon>
        <taxon>Pseudomonadota</taxon>
        <taxon>Gammaproteobacteria</taxon>
        <taxon>Lysobacterales</taxon>
        <taxon>Marinicellaceae</taxon>
        <taxon>Marinicella</taxon>
    </lineage>
</organism>
<dbReference type="OrthoDB" id="287584at2"/>
<keyword evidence="2" id="KW-1185">Reference proteome</keyword>
<sequence length="93" mass="10644">MSEINITYPLECHIDHSKQTLQTMLNALRDKYAIQHEFVTETECRLSGSGVTGNLLIKDDGIEIYAKLGFFMIPFKSVIENEINNKLDECFDT</sequence>
<dbReference type="AlphaFoldDB" id="A0A4R6XAV1"/>
<evidence type="ECO:0000313" key="1">
    <source>
        <dbReference type="EMBL" id="TDR16276.1"/>
    </source>
</evidence>
<comment type="caution">
    <text evidence="1">The sequence shown here is derived from an EMBL/GenBank/DDBJ whole genome shotgun (WGS) entry which is preliminary data.</text>
</comment>
<dbReference type="EMBL" id="SNZB01000008">
    <property type="protein sequence ID" value="TDR16276.1"/>
    <property type="molecule type" value="Genomic_DNA"/>
</dbReference>
<dbReference type="RefSeq" id="WP_099020174.1">
    <property type="nucleotide sequence ID" value="NZ_NIHB01000006.1"/>
</dbReference>
<gene>
    <name evidence="1" type="ORF">C8D91_2802</name>
</gene>
<dbReference type="Proteomes" id="UP000295724">
    <property type="component" value="Unassembled WGS sequence"/>
</dbReference>
<evidence type="ECO:0000313" key="2">
    <source>
        <dbReference type="Proteomes" id="UP000295724"/>
    </source>
</evidence>
<name>A0A4R6XAV1_9GAMM</name>
<accession>A0A4R6XAV1</accession>
<protein>
    <submittedName>
        <fullName evidence="1">Putative polyhydroxyalkanoate system protein</fullName>
    </submittedName>
</protein>
<proteinExistence type="predicted"/>